<dbReference type="GO" id="GO:0098609">
    <property type="term" value="P:cell-cell adhesion"/>
    <property type="evidence" value="ECO:0007669"/>
    <property type="project" value="InterPro"/>
</dbReference>
<name>A0AA88YR43_PINIB</name>
<dbReference type="PANTHER" id="PTHR15989:SF5">
    <property type="entry name" value="VEZATIN"/>
    <property type="match status" value="1"/>
</dbReference>
<keyword evidence="12" id="KW-0539">Nucleus</keyword>
<protein>
    <recommendedName>
        <fullName evidence="5">Vezatin</fullName>
    </recommendedName>
</protein>
<dbReference type="GO" id="GO:0005912">
    <property type="term" value="C:adherens junction"/>
    <property type="evidence" value="ECO:0007669"/>
    <property type="project" value="UniProtKB-SubCell"/>
</dbReference>
<evidence type="ECO:0000256" key="1">
    <source>
        <dbReference type="ARBA" id="ARBA00004123"/>
    </source>
</evidence>
<evidence type="ECO:0000256" key="8">
    <source>
        <dbReference type="ARBA" id="ARBA00022949"/>
    </source>
</evidence>
<evidence type="ECO:0000256" key="5">
    <source>
        <dbReference type="ARBA" id="ARBA00018125"/>
    </source>
</evidence>
<sequence>IALFAVPCIIGYHYNRMYHQNIGWTYVIYPDVLAILTSIIVLIFVCTYLISLWRKMKEESILRKVLEYVKIGEKLTAQVKKSLILIQEAELVARGFTLLSHRNPVSRMEQSSVYQSRRQCPQLRQSVFFVSRVSMLQYKDATTNLLTKYPLPQDSDGTHSYLAYIPLEEYGECLRIDGNSPESLCELAKVTDGFSIAAIKQDHLSTVHNHHKTLVTLREDKDSKPKNRERPVRTGLQELHIAVHSLDLHLQAALLRVRSLTDTLEMEIEKQNNDKSESSEFNQSQQSLLQQISQELSACRGCWEEGISRLEKLQKKSQSDKPKSMKSGDEGSAVSSGGAYPIKIVEIKDPIIEDEVFEAYIDEEEEFDIDYAWDEYLTPEEKAKKKQEKAEAMRVLSELKSVIHVRAVEMDRREQIALEKTHCKDKTVDSFLGKSSPEAKIMEGRDQSSCSSHLTSVDSAIVQQSQSEEVEDEEDSDHVIVQKSDQHEGNLEDAIETEYKTEFTYLEDDDEVNEEIGINEDDSNRTLSESHSVSLGARSRLKGFPPSGLAFTASLAAQAVAVSHNMGLSQDTFGDSESSEGESQNYEYED</sequence>
<evidence type="ECO:0000256" key="9">
    <source>
        <dbReference type="ARBA" id="ARBA00022989"/>
    </source>
</evidence>
<keyword evidence="6" id="KW-1003">Cell membrane</keyword>
<dbReference type="GO" id="GO:0017022">
    <property type="term" value="F:myosin binding"/>
    <property type="evidence" value="ECO:0007669"/>
    <property type="project" value="InterPro"/>
</dbReference>
<evidence type="ECO:0000256" key="12">
    <source>
        <dbReference type="ARBA" id="ARBA00023242"/>
    </source>
</evidence>
<feature type="region of interest" description="Disordered" evidence="13">
    <location>
        <begin position="313"/>
        <end position="335"/>
    </location>
</feature>
<feature type="compositionally biased region" description="Basic and acidic residues" evidence="13">
    <location>
        <begin position="313"/>
        <end position="329"/>
    </location>
</feature>
<keyword evidence="9 14" id="KW-1133">Transmembrane helix</keyword>
<comment type="subcellular location">
    <subcellularLocation>
        <location evidence="2">Cell junction</location>
        <location evidence="2">Adherens junction</location>
    </subcellularLocation>
    <subcellularLocation>
        <location evidence="3">Cell membrane</location>
        <topology evidence="3">Multi-pass membrane protein</topology>
    </subcellularLocation>
    <subcellularLocation>
        <location evidence="1">Nucleus</location>
    </subcellularLocation>
</comment>
<evidence type="ECO:0000259" key="15">
    <source>
        <dbReference type="Pfam" id="PF12632"/>
    </source>
</evidence>
<feature type="transmembrane region" description="Helical" evidence="14">
    <location>
        <begin position="32"/>
        <end position="53"/>
    </location>
</feature>
<dbReference type="EMBL" id="VSWD01000005">
    <property type="protein sequence ID" value="KAK3102711.1"/>
    <property type="molecule type" value="Genomic_DNA"/>
</dbReference>
<keyword evidence="8" id="KW-0965">Cell junction</keyword>
<proteinExistence type="inferred from homology"/>
<dbReference type="GO" id="GO:0005634">
    <property type="term" value="C:nucleus"/>
    <property type="evidence" value="ECO:0007669"/>
    <property type="project" value="UniProtKB-SubCell"/>
</dbReference>
<evidence type="ECO:0000313" key="17">
    <source>
        <dbReference type="Proteomes" id="UP001186944"/>
    </source>
</evidence>
<evidence type="ECO:0000256" key="13">
    <source>
        <dbReference type="SAM" id="MobiDB-lite"/>
    </source>
</evidence>
<keyword evidence="17" id="KW-1185">Reference proteome</keyword>
<evidence type="ECO:0000256" key="14">
    <source>
        <dbReference type="SAM" id="Phobius"/>
    </source>
</evidence>
<accession>A0AA88YR43</accession>
<dbReference type="AlphaFoldDB" id="A0AA88YR43"/>
<feature type="region of interest" description="Disordered" evidence="13">
    <location>
        <begin position="568"/>
        <end position="590"/>
    </location>
</feature>
<comment type="caution">
    <text evidence="16">The sequence shown here is derived from an EMBL/GenBank/DDBJ whole genome shotgun (WGS) entry which is preliminary data.</text>
</comment>
<evidence type="ECO:0000256" key="10">
    <source>
        <dbReference type="ARBA" id="ARBA00023054"/>
    </source>
</evidence>
<feature type="domain" description="Myosin-binding" evidence="15">
    <location>
        <begin position="39"/>
        <end position="224"/>
    </location>
</feature>
<evidence type="ECO:0000256" key="11">
    <source>
        <dbReference type="ARBA" id="ARBA00023136"/>
    </source>
</evidence>
<gene>
    <name evidence="16" type="ORF">FSP39_013354</name>
</gene>
<dbReference type="GO" id="GO:0005886">
    <property type="term" value="C:plasma membrane"/>
    <property type="evidence" value="ECO:0007669"/>
    <property type="project" value="UniProtKB-SubCell"/>
</dbReference>
<dbReference type="Pfam" id="PF12632">
    <property type="entry name" value="Vezatin"/>
    <property type="match status" value="1"/>
</dbReference>
<reference evidence="16" key="1">
    <citation type="submission" date="2019-08" db="EMBL/GenBank/DDBJ databases">
        <title>The improved chromosome-level genome for the pearl oyster Pinctada fucata martensii using PacBio sequencing and Hi-C.</title>
        <authorList>
            <person name="Zheng Z."/>
        </authorList>
    </citation>
    <scope>NUCLEOTIDE SEQUENCE</scope>
    <source>
        <strain evidence="16">ZZ-2019</strain>
        <tissue evidence="16">Adductor muscle</tissue>
    </source>
</reference>
<dbReference type="PANTHER" id="PTHR15989">
    <property type="entry name" value="VEZATIN"/>
    <property type="match status" value="1"/>
</dbReference>
<comment type="similarity">
    <text evidence="4">Belongs to the vezatin family.</text>
</comment>
<keyword evidence="7 14" id="KW-0812">Transmembrane</keyword>
<evidence type="ECO:0000256" key="6">
    <source>
        <dbReference type="ARBA" id="ARBA00022475"/>
    </source>
</evidence>
<keyword evidence="11 14" id="KW-0472">Membrane</keyword>
<evidence type="ECO:0000256" key="4">
    <source>
        <dbReference type="ARBA" id="ARBA00007245"/>
    </source>
</evidence>
<keyword evidence="10" id="KW-0175">Coiled coil</keyword>
<evidence type="ECO:0000256" key="7">
    <source>
        <dbReference type="ARBA" id="ARBA00022692"/>
    </source>
</evidence>
<dbReference type="InterPro" id="IPR026858">
    <property type="entry name" value="Vezatin"/>
</dbReference>
<feature type="non-terminal residue" evidence="16">
    <location>
        <position position="1"/>
    </location>
</feature>
<evidence type="ECO:0000256" key="2">
    <source>
        <dbReference type="ARBA" id="ARBA00004536"/>
    </source>
</evidence>
<evidence type="ECO:0000313" key="16">
    <source>
        <dbReference type="EMBL" id="KAK3102711.1"/>
    </source>
</evidence>
<evidence type="ECO:0000256" key="3">
    <source>
        <dbReference type="ARBA" id="ARBA00004651"/>
    </source>
</evidence>
<organism evidence="16 17">
    <name type="scientific">Pinctada imbricata</name>
    <name type="common">Atlantic pearl-oyster</name>
    <name type="synonym">Pinctada martensii</name>
    <dbReference type="NCBI Taxonomy" id="66713"/>
    <lineage>
        <taxon>Eukaryota</taxon>
        <taxon>Metazoa</taxon>
        <taxon>Spiralia</taxon>
        <taxon>Lophotrochozoa</taxon>
        <taxon>Mollusca</taxon>
        <taxon>Bivalvia</taxon>
        <taxon>Autobranchia</taxon>
        <taxon>Pteriomorphia</taxon>
        <taxon>Pterioida</taxon>
        <taxon>Pterioidea</taxon>
        <taxon>Pteriidae</taxon>
        <taxon>Pinctada</taxon>
    </lineage>
</organism>
<dbReference type="Proteomes" id="UP001186944">
    <property type="component" value="Unassembled WGS sequence"/>
</dbReference>
<dbReference type="InterPro" id="IPR026859">
    <property type="entry name" value="Myosin-bd"/>
</dbReference>